<gene>
    <name evidence="3" type="primary">hnt1</name>
    <name evidence="3" type="ORF">LAWI1_G000409</name>
</gene>
<comment type="caution">
    <text evidence="3">The sequence shown here is derived from an EMBL/GenBank/DDBJ whole genome shotgun (WGS) entry which is preliminary data.</text>
</comment>
<dbReference type="InterPro" id="IPR001310">
    <property type="entry name" value="Histidine_triad_HIT"/>
</dbReference>
<dbReference type="Proteomes" id="UP000315522">
    <property type="component" value="Unassembled WGS sequence"/>
</dbReference>
<dbReference type="SUPFAM" id="SSF54197">
    <property type="entry name" value="HIT-like"/>
    <property type="match status" value="1"/>
</dbReference>
<dbReference type="PROSITE" id="PS51084">
    <property type="entry name" value="HIT_2"/>
    <property type="match status" value="1"/>
</dbReference>
<feature type="domain" description="HIT" evidence="2">
    <location>
        <begin position="18"/>
        <end position="155"/>
    </location>
</feature>
<reference evidence="3 4" key="1">
    <citation type="submission" date="2018-05" db="EMBL/GenBank/DDBJ databases">
        <title>Genome sequencing and assembly of the regulated plant pathogen Lachnellula willkommii and related sister species for the development of diagnostic species identification markers.</title>
        <authorList>
            <person name="Giroux E."/>
            <person name="Bilodeau G."/>
        </authorList>
    </citation>
    <scope>NUCLEOTIDE SEQUENCE [LARGE SCALE GENOMIC DNA]</scope>
    <source>
        <strain evidence="3 4">CBS 172.35</strain>
    </source>
</reference>
<dbReference type="Pfam" id="PF01230">
    <property type="entry name" value="HIT"/>
    <property type="match status" value="1"/>
</dbReference>
<name>A0A559MKR1_9HELO</name>
<dbReference type="GO" id="GO:0003824">
    <property type="term" value="F:catalytic activity"/>
    <property type="evidence" value="ECO:0007669"/>
    <property type="project" value="InterPro"/>
</dbReference>
<proteinExistence type="predicted"/>
<dbReference type="AlphaFoldDB" id="A0A559MKR1"/>
<dbReference type="PANTHER" id="PTHR46648:SF2">
    <property type="entry name" value="HIT DOMAIN-CONTAINING PROTEIN"/>
    <property type="match status" value="1"/>
</dbReference>
<protein>
    <submittedName>
        <fullName evidence="3">Hit family protein</fullName>
    </submittedName>
</protein>
<evidence type="ECO:0000256" key="1">
    <source>
        <dbReference type="PROSITE-ProRule" id="PRU00464"/>
    </source>
</evidence>
<dbReference type="Gene3D" id="3.30.428.10">
    <property type="entry name" value="HIT-like"/>
    <property type="match status" value="1"/>
</dbReference>
<dbReference type="GO" id="GO:0009117">
    <property type="term" value="P:nucleotide metabolic process"/>
    <property type="evidence" value="ECO:0007669"/>
    <property type="project" value="TreeGrafter"/>
</dbReference>
<dbReference type="InterPro" id="IPR036265">
    <property type="entry name" value="HIT-like_sf"/>
</dbReference>
<feature type="short sequence motif" description="Histidine triad motif" evidence="1">
    <location>
        <begin position="140"/>
        <end position="144"/>
    </location>
</feature>
<sequence>MSDCPFCNIATHYPPSSPPSSNAELVSPSAFVVLSTPLCMAFLDIMPLAPGHLLVTTRKHHQKLSDVSEEEAAELGVWVRRISRVLMKITGVEDWNVVQNNGSFSPYTTAHKKDQELFGGRVDANGRGIIGAAAAQVVPHVHFHIIPRPALTPELRNRSFTMFGRGQRSELDDDEAAEMAGKLRVSLGKEEWKL</sequence>
<evidence type="ECO:0000313" key="4">
    <source>
        <dbReference type="Proteomes" id="UP000315522"/>
    </source>
</evidence>
<organism evidence="3 4">
    <name type="scientific">Lachnellula willkommii</name>
    <dbReference type="NCBI Taxonomy" id="215461"/>
    <lineage>
        <taxon>Eukaryota</taxon>
        <taxon>Fungi</taxon>
        <taxon>Dikarya</taxon>
        <taxon>Ascomycota</taxon>
        <taxon>Pezizomycotina</taxon>
        <taxon>Leotiomycetes</taxon>
        <taxon>Helotiales</taxon>
        <taxon>Lachnaceae</taxon>
        <taxon>Lachnellula</taxon>
    </lineage>
</organism>
<dbReference type="InterPro" id="IPR011146">
    <property type="entry name" value="HIT-like"/>
</dbReference>
<dbReference type="EMBL" id="QGML01000117">
    <property type="protein sequence ID" value="TVY93542.1"/>
    <property type="molecule type" value="Genomic_DNA"/>
</dbReference>
<dbReference type="PANTHER" id="PTHR46648">
    <property type="entry name" value="HIT FAMILY PROTEIN 1"/>
    <property type="match status" value="1"/>
</dbReference>
<evidence type="ECO:0000259" key="2">
    <source>
        <dbReference type="PROSITE" id="PS51084"/>
    </source>
</evidence>
<evidence type="ECO:0000313" key="3">
    <source>
        <dbReference type="EMBL" id="TVY93542.1"/>
    </source>
</evidence>
<accession>A0A559MKR1</accession>
<keyword evidence="4" id="KW-1185">Reference proteome</keyword>